<keyword evidence="2" id="KW-1185">Reference proteome</keyword>
<protein>
    <recommendedName>
        <fullName evidence="3">DUF2332 domain-containing protein</fullName>
    </recommendedName>
</protein>
<evidence type="ECO:0000313" key="2">
    <source>
        <dbReference type="Proteomes" id="UP000194218"/>
    </source>
</evidence>
<dbReference type="EMBL" id="CP021121">
    <property type="protein sequence ID" value="ARQ71917.1"/>
    <property type="molecule type" value="Genomic_DNA"/>
</dbReference>
<evidence type="ECO:0008006" key="3">
    <source>
        <dbReference type="Google" id="ProtNLM"/>
    </source>
</evidence>
<dbReference type="PIRSF" id="PIRSF012608">
    <property type="entry name" value="UCP012608"/>
    <property type="match status" value="1"/>
</dbReference>
<dbReference type="AlphaFoldDB" id="A0A1W7D4P6"/>
<dbReference type="RefSeq" id="WP_086161753.1">
    <property type="nucleotide sequence ID" value="NZ_CP021121.1"/>
</dbReference>
<dbReference type="KEGG" id="smao:CAG99_26545"/>
<dbReference type="InterPro" id="IPR011200">
    <property type="entry name" value="UCP012608"/>
</dbReference>
<dbReference type="OrthoDB" id="8899077at2"/>
<reference evidence="1 2" key="1">
    <citation type="submission" date="2017-05" db="EMBL/GenBank/DDBJ databases">
        <title>Complete genome sequence of Streptomyces sp. SCSIO 03032 revealed the diverse biosynthetic pathways for its bioactive secondary metabolites.</title>
        <authorList>
            <person name="Ma L."/>
            <person name="Zhu Y."/>
            <person name="Zhang W."/>
            <person name="Zhang G."/>
            <person name="Tian X."/>
            <person name="Zhang S."/>
            <person name="Zhang C."/>
        </authorList>
    </citation>
    <scope>NUCLEOTIDE SEQUENCE [LARGE SCALE GENOMIC DNA]</scope>
    <source>
        <strain evidence="1 2">SCSIO 03032</strain>
    </source>
</reference>
<gene>
    <name evidence="1" type="ORF">CAG99_26545</name>
</gene>
<sequence>MPREHVAEIFVRQARACERLGSPLYAALMARAAGDVRDGGPCAQVLAGHLDTAAEDALPLRLFGAVHALALTGRAPALAAHYPSAGGQAPEPRHADEAWAAFREAVDAEREWIADWLERPPQTNEVGRASLLLAGLLYAVPTAQLPVRLFELGSSAGLNLRAEQFRYAADGYAWGPVDSPVLLTDAWEGGVPDWLAEGAARHQALRIVERRGCDPSPIDPLSAEGSLALRSYVWADQPRRLKRLDGALRIAAKVPATVEAAGAAEFLSGVDLEPGTLTVVWHSVMRQYVPREEWRAVRRELDRLAAASGPEAGFAAIAFEPREDDADAGPGTGEPDFRLTVRCGSGPEEVLATAHPHGLPARWWRARE</sequence>
<dbReference type="Pfam" id="PF10094">
    <property type="entry name" value="DUF2332"/>
    <property type="match status" value="1"/>
</dbReference>
<evidence type="ECO:0000313" key="1">
    <source>
        <dbReference type="EMBL" id="ARQ71917.1"/>
    </source>
</evidence>
<proteinExistence type="predicted"/>
<organism evidence="1 2">
    <name type="scientific">Streptomyces marincola</name>
    <dbReference type="NCBI Taxonomy" id="2878388"/>
    <lineage>
        <taxon>Bacteria</taxon>
        <taxon>Bacillati</taxon>
        <taxon>Actinomycetota</taxon>
        <taxon>Actinomycetes</taxon>
        <taxon>Kitasatosporales</taxon>
        <taxon>Streptomycetaceae</taxon>
        <taxon>Streptomyces</taxon>
    </lineage>
</organism>
<accession>A0A1W7D4P6</accession>
<dbReference type="Proteomes" id="UP000194218">
    <property type="component" value="Chromosome"/>
</dbReference>
<name>A0A1W7D4P6_9ACTN</name>